<comment type="cofactor">
    <cofactor evidence="1">
        <name>L-ascorbate</name>
        <dbReference type="ChEBI" id="CHEBI:38290"/>
    </cofactor>
</comment>
<keyword evidence="2" id="KW-0479">Metal-binding</keyword>
<evidence type="ECO:0000259" key="6">
    <source>
        <dbReference type="PROSITE" id="PS51471"/>
    </source>
</evidence>
<dbReference type="InterPro" id="IPR044862">
    <property type="entry name" value="Pro_4_hyd_alph_FE2OG_OXY"/>
</dbReference>
<reference evidence="7" key="1">
    <citation type="journal article" date="2019" name="MBio">
        <title>Virus Genomes from Deep Sea Sediments Expand the Ocean Megavirome and Support Independent Origins of Viral Gigantism.</title>
        <authorList>
            <person name="Backstrom D."/>
            <person name="Yutin N."/>
            <person name="Jorgensen S.L."/>
            <person name="Dharamshi J."/>
            <person name="Homa F."/>
            <person name="Zaremba-Niedwiedzka K."/>
            <person name="Spang A."/>
            <person name="Wolf Y.I."/>
            <person name="Koonin E.V."/>
            <person name="Ettema T.J."/>
        </authorList>
    </citation>
    <scope>NUCLEOTIDE SEQUENCE</scope>
</reference>
<dbReference type="Pfam" id="PF13640">
    <property type="entry name" value="2OG-FeII_Oxy_3"/>
    <property type="match status" value="1"/>
</dbReference>
<dbReference type="InterPro" id="IPR005123">
    <property type="entry name" value="Oxoglu/Fe-dep_dioxygenase_dom"/>
</dbReference>
<dbReference type="GO" id="GO:0016705">
    <property type="term" value="F:oxidoreductase activity, acting on paired donors, with incorporation or reduction of molecular oxygen"/>
    <property type="evidence" value="ECO:0007669"/>
    <property type="project" value="InterPro"/>
</dbReference>
<evidence type="ECO:0000256" key="2">
    <source>
        <dbReference type="ARBA" id="ARBA00022723"/>
    </source>
</evidence>
<dbReference type="EMBL" id="MK500409">
    <property type="protein sequence ID" value="QBK89210.1"/>
    <property type="molecule type" value="Genomic_DNA"/>
</dbReference>
<evidence type="ECO:0000256" key="5">
    <source>
        <dbReference type="ARBA" id="ARBA00023004"/>
    </source>
</evidence>
<protein>
    <submittedName>
        <fullName evidence="7">2OG-Fe(II) oxygenase superfamily protein</fullName>
    </submittedName>
</protein>
<accession>A0A481Z1V3</accession>
<dbReference type="SUPFAM" id="SSF51197">
    <property type="entry name" value="Clavaminate synthase-like"/>
    <property type="match status" value="1"/>
</dbReference>
<evidence type="ECO:0000256" key="1">
    <source>
        <dbReference type="ARBA" id="ARBA00001961"/>
    </source>
</evidence>
<dbReference type="GO" id="GO:0051213">
    <property type="term" value="F:dioxygenase activity"/>
    <property type="evidence" value="ECO:0007669"/>
    <property type="project" value="UniProtKB-KW"/>
</dbReference>
<dbReference type="GO" id="GO:0005506">
    <property type="term" value="F:iron ion binding"/>
    <property type="evidence" value="ECO:0007669"/>
    <property type="project" value="InterPro"/>
</dbReference>
<name>A0A481Z1V3_9VIRU</name>
<evidence type="ECO:0000313" key="7">
    <source>
        <dbReference type="EMBL" id="QBK89210.1"/>
    </source>
</evidence>
<evidence type="ECO:0000256" key="3">
    <source>
        <dbReference type="ARBA" id="ARBA00022964"/>
    </source>
</evidence>
<keyword evidence="3" id="KW-0223">Dioxygenase</keyword>
<gene>
    <name evidence="7" type="ORF">LCMiAC02_03050</name>
</gene>
<dbReference type="GO" id="GO:0031418">
    <property type="term" value="F:L-ascorbic acid binding"/>
    <property type="evidence" value="ECO:0007669"/>
    <property type="project" value="InterPro"/>
</dbReference>
<dbReference type="Gene3D" id="2.60.120.620">
    <property type="entry name" value="q2cbj1_9rhob like domain"/>
    <property type="match status" value="1"/>
</dbReference>
<keyword evidence="4" id="KW-0560">Oxidoreductase</keyword>
<dbReference type="PROSITE" id="PS51471">
    <property type="entry name" value="FE2OG_OXY"/>
    <property type="match status" value="1"/>
</dbReference>
<evidence type="ECO:0000256" key="4">
    <source>
        <dbReference type="ARBA" id="ARBA00023002"/>
    </source>
</evidence>
<keyword evidence="5" id="KW-0408">Iron</keyword>
<dbReference type="SMART" id="SM00702">
    <property type="entry name" value="P4Hc"/>
    <property type="match status" value="1"/>
</dbReference>
<sequence>MISIFKNREELKKKVDLDNYYYFKKYFKDDEIDKIIKIADKYTKISGTVSTTVDKSYRSSKIKWLPHNEDTSWIYDKLSQLTKIANKNSWEFDIIGFGEDIQLGEYTAEEEGHYDWHLDIGGSVSWRKISISVQLSGPDEYEGGDLQFRTGRYVKTAPKDKGTVILFPSYFLHRITKITKGTRKSLVIWISGHPFK</sequence>
<dbReference type="InterPro" id="IPR006620">
    <property type="entry name" value="Pro_4_hyd_alph"/>
</dbReference>
<proteinExistence type="predicted"/>
<feature type="domain" description="Fe2OG dioxygenase" evidence="6">
    <location>
        <begin position="97"/>
        <end position="192"/>
    </location>
</feature>
<organism evidence="7">
    <name type="scientific">Mimivirus LCMiAC02</name>
    <dbReference type="NCBI Taxonomy" id="2506609"/>
    <lineage>
        <taxon>Viruses</taxon>
        <taxon>Varidnaviria</taxon>
        <taxon>Bamfordvirae</taxon>
        <taxon>Nucleocytoviricota</taxon>
        <taxon>Megaviricetes</taxon>
        <taxon>Imitervirales</taxon>
        <taxon>Mimiviridae</taxon>
        <taxon>Klosneuvirinae</taxon>
    </lineage>
</organism>